<accession>A0A2P2DHX2</accession>
<sequence>MSKKTEFQALDLISAYSEKKKNPSHLELSQIFPNPTQPRLIGREDTSDLLPSMERLGLIEPILVRKEKGKYLIVAGERRYRAALKLGWKEIPAIVTDANEDVCYEMSLAENEKRKNLNPWEVGKAIQYLRKEKKKTADEVSNLLGYSERYVKQLSSIARLDQKSVMELIISGKPLSVKNLEDLLKRKENRGGEIISPRVGLSQTKISINVGKLNSKLRESFLKELNSLKKKYGISE</sequence>
<dbReference type="AlphaFoldDB" id="A0A2P2DHX2"/>
<comment type="similarity">
    <text evidence="1">Belongs to the ParB family.</text>
</comment>
<evidence type="ECO:0000313" key="3">
    <source>
        <dbReference type="EMBL" id="GBF44233.1"/>
    </source>
</evidence>
<name>A0A2P2DHX2_9LEPT</name>
<keyword evidence="4" id="KW-1185">Reference proteome</keyword>
<organism evidence="3 4">
    <name type="scientific">Leptospira ellinghausenii</name>
    <dbReference type="NCBI Taxonomy" id="1917822"/>
    <lineage>
        <taxon>Bacteria</taxon>
        <taxon>Pseudomonadati</taxon>
        <taxon>Spirochaetota</taxon>
        <taxon>Spirochaetia</taxon>
        <taxon>Leptospirales</taxon>
        <taxon>Leptospiraceae</taxon>
        <taxon>Leptospira</taxon>
    </lineage>
</organism>
<dbReference type="Gene3D" id="3.90.1530.30">
    <property type="match status" value="1"/>
</dbReference>
<reference evidence="4" key="1">
    <citation type="journal article" date="2019" name="Microbiol. Immunol.">
        <title>Molecular and phenotypic characterization of Leptospira johnsonii sp. nov., Leptospira ellinghausenii sp. nov. and Leptospira ryugenii sp. nov. isolated from soil and water in Japan.</title>
        <authorList>
            <person name="Masuzawa T."/>
            <person name="Saito M."/>
            <person name="Nakao R."/>
            <person name="Nikaido Y."/>
            <person name="Matsumoto M."/>
            <person name="Ogawa M."/>
            <person name="Yokoyama M."/>
            <person name="Hidaka Y."/>
            <person name="Tomita J."/>
            <person name="Sakakibara K."/>
            <person name="Suzuki K."/>
            <person name="Yasuda S."/>
            <person name="Sato H."/>
            <person name="Yamaguchi M."/>
            <person name="Yoshida S.I."/>
            <person name="Koizumi N."/>
            <person name="Kawamura Y."/>
        </authorList>
    </citation>
    <scope>NUCLEOTIDE SEQUENCE [LARGE SCALE GENOMIC DNA]</scope>
    <source>
        <strain evidence="4">E18</strain>
    </source>
</reference>
<dbReference type="InterPro" id="IPR036086">
    <property type="entry name" value="ParB/Sulfiredoxin_sf"/>
</dbReference>
<comment type="caution">
    <text evidence="3">The sequence shown here is derived from an EMBL/GenBank/DDBJ whole genome shotgun (WGS) entry which is preliminary data.</text>
</comment>
<dbReference type="GO" id="GO:0045881">
    <property type="term" value="P:positive regulation of sporulation resulting in formation of a cellular spore"/>
    <property type="evidence" value="ECO:0007669"/>
    <property type="project" value="TreeGrafter"/>
</dbReference>
<dbReference type="EMBL" id="BFAZ01000010">
    <property type="protein sequence ID" value="GBF44233.1"/>
    <property type="molecule type" value="Genomic_DNA"/>
</dbReference>
<dbReference type="Pfam" id="PF02195">
    <property type="entry name" value="ParB_N"/>
    <property type="match status" value="1"/>
</dbReference>
<gene>
    <name evidence="3" type="ORF">LPTSP2_35360</name>
</gene>
<dbReference type="InterPro" id="IPR004437">
    <property type="entry name" value="ParB/RepB/Spo0J"/>
</dbReference>
<dbReference type="Proteomes" id="UP000245206">
    <property type="component" value="Unassembled WGS sequence"/>
</dbReference>
<evidence type="ECO:0000256" key="1">
    <source>
        <dbReference type="ARBA" id="ARBA00006295"/>
    </source>
</evidence>
<dbReference type="Gene3D" id="1.10.10.2830">
    <property type="match status" value="1"/>
</dbReference>
<protein>
    <submittedName>
        <fullName evidence="3">ParB-like protein</fullName>
    </submittedName>
</protein>
<dbReference type="SUPFAM" id="SSF110849">
    <property type="entry name" value="ParB/Sulfiredoxin"/>
    <property type="match status" value="1"/>
</dbReference>
<dbReference type="RefSeq" id="WP_108961192.1">
    <property type="nucleotide sequence ID" value="NZ_BFAZ01000010.1"/>
</dbReference>
<dbReference type="InterPro" id="IPR050336">
    <property type="entry name" value="Chromosome_partition/occlusion"/>
</dbReference>
<dbReference type="GO" id="GO:0007059">
    <property type="term" value="P:chromosome segregation"/>
    <property type="evidence" value="ECO:0007669"/>
    <property type="project" value="TreeGrafter"/>
</dbReference>
<proteinExistence type="inferred from homology"/>
<dbReference type="PANTHER" id="PTHR33375">
    <property type="entry name" value="CHROMOSOME-PARTITIONING PROTEIN PARB-RELATED"/>
    <property type="match status" value="1"/>
</dbReference>
<dbReference type="OrthoDB" id="340160at2"/>
<dbReference type="SMART" id="SM00470">
    <property type="entry name" value="ParB"/>
    <property type="match status" value="1"/>
</dbReference>
<evidence type="ECO:0000313" key="4">
    <source>
        <dbReference type="Proteomes" id="UP000245206"/>
    </source>
</evidence>
<dbReference type="GO" id="GO:0003677">
    <property type="term" value="F:DNA binding"/>
    <property type="evidence" value="ECO:0007669"/>
    <property type="project" value="InterPro"/>
</dbReference>
<dbReference type="GO" id="GO:0005694">
    <property type="term" value="C:chromosome"/>
    <property type="evidence" value="ECO:0007669"/>
    <property type="project" value="TreeGrafter"/>
</dbReference>
<dbReference type="PANTHER" id="PTHR33375:SF1">
    <property type="entry name" value="CHROMOSOME-PARTITIONING PROTEIN PARB-RELATED"/>
    <property type="match status" value="1"/>
</dbReference>
<dbReference type="InterPro" id="IPR003115">
    <property type="entry name" value="ParB_N"/>
</dbReference>
<dbReference type="NCBIfam" id="TIGR00180">
    <property type="entry name" value="parB_part"/>
    <property type="match status" value="1"/>
</dbReference>
<feature type="domain" description="ParB-like N-terminal" evidence="2">
    <location>
        <begin position="24"/>
        <end position="112"/>
    </location>
</feature>
<evidence type="ECO:0000259" key="2">
    <source>
        <dbReference type="SMART" id="SM00470"/>
    </source>
</evidence>